<evidence type="ECO:0000313" key="2">
    <source>
        <dbReference type="Proteomes" id="UP000789831"/>
    </source>
</evidence>
<dbReference type="Gene3D" id="2.120.10.80">
    <property type="entry name" value="Kelch-type beta propeller"/>
    <property type="match status" value="1"/>
</dbReference>
<comment type="caution">
    <text evidence="1">The sequence shown here is derived from an EMBL/GenBank/DDBJ whole genome shotgun (WGS) entry which is preliminary data.</text>
</comment>
<dbReference type="Proteomes" id="UP000789831">
    <property type="component" value="Unassembled WGS sequence"/>
</dbReference>
<gene>
    <name evidence="1" type="ORF">AGERDE_LOCUS8251</name>
</gene>
<dbReference type="PANTHER" id="PTHR23244:SF471">
    <property type="entry name" value="GUANINE NUCLEOTIDE-BINDING PROTEIN SUBUNIT BETA 1-RELATED"/>
    <property type="match status" value="1"/>
</dbReference>
<accession>A0A9N9BZR6</accession>
<dbReference type="PANTHER" id="PTHR23244">
    <property type="entry name" value="KELCH REPEAT DOMAIN"/>
    <property type="match status" value="1"/>
</dbReference>
<reference evidence="1" key="1">
    <citation type="submission" date="2021-06" db="EMBL/GenBank/DDBJ databases">
        <authorList>
            <person name="Kallberg Y."/>
            <person name="Tangrot J."/>
            <person name="Rosling A."/>
        </authorList>
    </citation>
    <scope>NUCLEOTIDE SEQUENCE</scope>
    <source>
        <strain evidence="1">MT106</strain>
    </source>
</reference>
<sequence>MINISNANASATWSSASTNLAGNPSARTNTRTVIDGKGKLYIWGGMVDLTGLYDKTMYIYDTTTSSWARVTPPNAPEPRFSYSATLLPDGRIIFIGGNVTSSNNSVSAADINQVLIYDTNVTQASPWKIIVDRRGHAAVLGNPIINEPTALFVLDTRKFIWKQINGINQPKGIPAYATVTLFQKYMIVAFGDYYVSEKGSSNLTILKIEDDTYTWVNEYITAPHASPLTPVPLNIIIGAVLGSVGILSLMGHDLNAHEHSTEVRHITEAVKRDLIAHEHSTEVRHVSEAVKHDLTAHEHSTE</sequence>
<dbReference type="OrthoDB" id="432528at2759"/>
<proteinExistence type="predicted"/>
<feature type="non-terminal residue" evidence="1">
    <location>
        <position position="1"/>
    </location>
</feature>
<dbReference type="EMBL" id="CAJVPL010001701">
    <property type="protein sequence ID" value="CAG8583673.1"/>
    <property type="molecule type" value="Genomic_DNA"/>
</dbReference>
<organism evidence="1 2">
    <name type="scientific">Ambispora gerdemannii</name>
    <dbReference type="NCBI Taxonomy" id="144530"/>
    <lineage>
        <taxon>Eukaryota</taxon>
        <taxon>Fungi</taxon>
        <taxon>Fungi incertae sedis</taxon>
        <taxon>Mucoromycota</taxon>
        <taxon>Glomeromycotina</taxon>
        <taxon>Glomeromycetes</taxon>
        <taxon>Archaeosporales</taxon>
        <taxon>Ambisporaceae</taxon>
        <taxon>Ambispora</taxon>
    </lineage>
</organism>
<dbReference type="SUPFAM" id="SSF117281">
    <property type="entry name" value="Kelch motif"/>
    <property type="match status" value="1"/>
</dbReference>
<protein>
    <submittedName>
        <fullName evidence="1">4340_t:CDS:1</fullName>
    </submittedName>
</protein>
<dbReference type="Pfam" id="PF07646">
    <property type="entry name" value="Kelch_2"/>
    <property type="match status" value="1"/>
</dbReference>
<dbReference type="InterPro" id="IPR011498">
    <property type="entry name" value="Kelch_2"/>
</dbReference>
<evidence type="ECO:0000313" key="1">
    <source>
        <dbReference type="EMBL" id="CAG8583673.1"/>
    </source>
</evidence>
<dbReference type="AlphaFoldDB" id="A0A9N9BZR6"/>
<name>A0A9N9BZR6_9GLOM</name>
<keyword evidence="2" id="KW-1185">Reference proteome</keyword>
<dbReference type="InterPro" id="IPR015915">
    <property type="entry name" value="Kelch-typ_b-propeller"/>
</dbReference>